<evidence type="ECO:0000313" key="4">
    <source>
        <dbReference type="Proteomes" id="UP001194468"/>
    </source>
</evidence>
<dbReference type="InterPro" id="IPR041078">
    <property type="entry name" value="Plavaka"/>
</dbReference>
<gene>
    <name evidence="3" type="ORF">L210DRAFT_3654221</name>
</gene>
<comment type="caution">
    <text evidence="3">The sequence shown here is derived from an EMBL/GenBank/DDBJ whole genome shotgun (WGS) entry which is preliminary data.</text>
</comment>
<reference evidence="3" key="2">
    <citation type="journal article" date="2020" name="Nat. Commun.">
        <title>Large-scale genome sequencing of mycorrhizal fungi provides insights into the early evolution of symbiotic traits.</title>
        <authorList>
            <person name="Miyauchi S."/>
            <person name="Kiss E."/>
            <person name="Kuo A."/>
            <person name="Drula E."/>
            <person name="Kohler A."/>
            <person name="Sanchez-Garcia M."/>
            <person name="Morin E."/>
            <person name="Andreopoulos B."/>
            <person name="Barry K.W."/>
            <person name="Bonito G."/>
            <person name="Buee M."/>
            <person name="Carver A."/>
            <person name="Chen C."/>
            <person name="Cichocki N."/>
            <person name="Clum A."/>
            <person name="Culley D."/>
            <person name="Crous P.W."/>
            <person name="Fauchery L."/>
            <person name="Girlanda M."/>
            <person name="Hayes R.D."/>
            <person name="Keri Z."/>
            <person name="LaButti K."/>
            <person name="Lipzen A."/>
            <person name="Lombard V."/>
            <person name="Magnuson J."/>
            <person name="Maillard F."/>
            <person name="Murat C."/>
            <person name="Nolan M."/>
            <person name="Ohm R.A."/>
            <person name="Pangilinan J."/>
            <person name="Pereira M.F."/>
            <person name="Perotto S."/>
            <person name="Peter M."/>
            <person name="Pfister S."/>
            <person name="Riley R."/>
            <person name="Sitrit Y."/>
            <person name="Stielow J.B."/>
            <person name="Szollosi G."/>
            <person name="Zifcakova L."/>
            <person name="Stursova M."/>
            <person name="Spatafora J.W."/>
            <person name="Tedersoo L."/>
            <person name="Vaario L.M."/>
            <person name="Yamada A."/>
            <person name="Yan M."/>
            <person name="Wang P."/>
            <person name="Xu J."/>
            <person name="Bruns T."/>
            <person name="Baldrian P."/>
            <person name="Vilgalys R."/>
            <person name="Dunand C."/>
            <person name="Henrissat B."/>
            <person name="Grigoriev I.V."/>
            <person name="Hibbett D."/>
            <person name="Nagy L.G."/>
            <person name="Martin F.M."/>
        </authorList>
    </citation>
    <scope>NUCLEOTIDE SEQUENCE</scope>
    <source>
        <strain evidence="3">BED1</strain>
    </source>
</reference>
<dbReference type="SUPFAM" id="SSF50729">
    <property type="entry name" value="PH domain-like"/>
    <property type="match status" value="1"/>
</dbReference>
<dbReference type="Pfam" id="PF20722">
    <property type="entry name" value="DUF6830"/>
    <property type="match status" value="1"/>
</dbReference>
<sequence length="674" mass="74600">MTQLQSLETDPAAVKRYFADCERYRLSGVSHPFFRDWPLSCPSRFLTPKALHHWHRFFWDHELWWCIEALGAGELDFRFSVLPLVTGLHHFSHGVTKLKQVTERTQRDAQQYIVVVLSSFPDTNVIAAIRALMDFHYLVQAPVISSVTHDRIAVVLAEFHQHKQAILDHGLRCGLQTNAPLEHFNIPKLEMMHNVVLSVSNVGSILQWTANTTEHAHIEVIKNPTAMTNNMNYNAQICCTLDRDENLSQQYKDMENGGDADQELDADAGDGINDGMDDDDNLAGELWSESPHCQTTNLFAVAQRLLEAAPAFHLNRKPSIRRVSIDDAAQKFNIPDLRGAFGDYLNLSPLRRPQTSLCSPLASVRNIVTVWKECTPALGKAKSSTESSVSPIIKPDSVFGLCRRALQVKRGQQHASENTGDGHNPPTTPQSVNSNIIPPPFDMAELGAYAQDSREPLHKGDLWYLNVHSGPPYCWQRCEALLYPHMLLLSWIAPAGGRGGITLDLLNCMEVRSVPSPSHPSVKEDVGTIAARTQIAEGSCPPLMELLCPFQLLYSDGVERLAAKSARQRTRWVGAIWDALDRSVTLPSRSELGSPTGSIGTIRTMTMTTSASGSGSSSASTVFVPPLHTIPSLLDLHTFSDSSSTSSLSRAPSFPPHAYYGRQSCVQPILHLSW</sequence>
<feature type="domain" description="DUF6830" evidence="2">
    <location>
        <begin position="307"/>
        <end position="348"/>
    </location>
</feature>
<evidence type="ECO:0000259" key="2">
    <source>
        <dbReference type="Pfam" id="PF20722"/>
    </source>
</evidence>
<reference evidence="3" key="1">
    <citation type="submission" date="2019-10" db="EMBL/GenBank/DDBJ databases">
        <authorList>
            <consortium name="DOE Joint Genome Institute"/>
            <person name="Kuo A."/>
            <person name="Miyauchi S."/>
            <person name="Kiss E."/>
            <person name="Drula E."/>
            <person name="Kohler A."/>
            <person name="Sanchez-Garcia M."/>
            <person name="Andreopoulos B."/>
            <person name="Barry K.W."/>
            <person name="Bonito G."/>
            <person name="Buee M."/>
            <person name="Carver A."/>
            <person name="Chen C."/>
            <person name="Cichocki N."/>
            <person name="Clum A."/>
            <person name="Culley D."/>
            <person name="Crous P.W."/>
            <person name="Fauchery L."/>
            <person name="Girlanda M."/>
            <person name="Hayes R."/>
            <person name="Keri Z."/>
            <person name="LaButti K."/>
            <person name="Lipzen A."/>
            <person name="Lombard V."/>
            <person name="Magnuson J."/>
            <person name="Maillard F."/>
            <person name="Morin E."/>
            <person name="Murat C."/>
            <person name="Nolan M."/>
            <person name="Ohm R."/>
            <person name="Pangilinan J."/>
            <person name="Pereira M."/>
            <person name="Perotto S."/>
            <person name="Peter M."/>
            <person name="Riley R."/>
            <person name="Sitrit Y."/>
            <person name="Stielow B."/>
            <person name="Szollosi G."/>
            <person name="Zifcakova L."/>
            <person name="Stursova M."/>
            <person name="Spatafora J.W."/>
            <person name="Tedersoo L."/>
            <person name="Vaario L.-M."/>
            <person name="Yamada A."/>
            <person name="Yan M."/>
            <person name="Wang P."/>
            <person name="Xu J."/>
            <person name="Bruns T."/>
            <person name="Baldrian P."/>
            <person name="Vilgalys R."/>
            <person name="Henrissat B."/>
            <person name="Grigoriev I.V."/>
            <person name="Hibbett D."/>
            <person name="Nagy L.G."/>
            <person name="Martin F.M."/>
        </authorList>
    </citation>
    <scope>NUCLEOTIDE SEQUENCE</scope>
    <source>
        <strain evidence="3">BED1</strain>
    </source>
</reference>
<dbReference type="Proteomes" id="UP001194468">
    <property type="component" value="Unassembled WGS sequence"/>
</dbReference>
<keyword evidence="4" id="KW-1185">Reference proteome</keyword>
<evidence type="ECO:0000313" key="3">
    <source>
        <dbReference type="EMBL" id="KAF8422163.1"/>
    </source>
</evidence>
<dbReference type="Pfam" id="PF18759">
    <property type="entry name" value="Plavaka"/>
    <property type="match status" value="1"/>
</dbReference>
<accession>A0AAD4G6S3</accession>
<organism evidence="3 4">
    <name type="scientific">Boletus edulis BED1</name>
    <dbReference type="NCBI Taxonomy" id="1328754"/>
    <lineage>
        <taxon>Eukaryota</taxon>
        <taxon>Fungi</taxon>
        <taxon>Dikarya</taxon>
        <taxon>Basidiomycota</taxon>
        <taxon>Agaricomycotina</taxon>
        <taxon>Agaricomycetes</taxon>
        <taxon>Agaricomycetidae</taxon>
        <taxon>Boletales</taxon>
        <taxon>Boletineae</taxon>
        <taxon>Boletaceae</taxon>
        <taxon>Boletoideae</taxon>
        <taxon>Boletus</taxon>
    </lineage>
</organism>
<dbReference type="AlphaFoldDB" id="A0AAD4G6S3"/>
<name>A0AAD4G6S3_BOLED</name>
<feature type="region of interest" description="Disordered" evidence="1">
    <location>
        <begin position="410"/>
        <end position="437"/>
    </location>
</feature>
<evidence type="ECO:0000256" key="1">
    <source>
        <dbReference type="SAM" id="MobiDB-lite"/>
    </source>
</evidence>
<proteinExistence type="predicted"/>
<dbReference type="InterPro" id="IPR049233">
    <property type="entry name" value="DUF6830"/>
</dbReference>
<dbReference type="EMBL" id="WHUW01000130">
    <property type="protein sequence ID" value="KAF8422163.1"/>
    <property type="molecule type" value="Genomic_DNA"/>
</dbReference>
<protein>
    <recommendedName>
        <fullName evidence="2">DUF6830 domain-containing protein</fullName>
    </recommendedName>
</protein>